<feature type="compositionally biased region" description="Acidic residues" evidence="1">
    <location>
        <begin position="48"/>
        <end position="57"/>
    </location>
</feature>
<keyword evidence="2" id="KW-1133">Transmembrane helix</keyword>
<dbReference type="PANTHER" id="PTHR34814:SF2">
    <property type="entry name" value="DUF3533 DOMAIN-CONTAINING PROTEIN"/>
    <property type="match status" value="1"/>
</dbReference>
<reference evidence="4 5" key="1">
    <citation type="submission" date="2011-02" db="EMBL/GenBank/DDBJ databases">
        <title>The Genome Sequence of Mortierella verticillata NRRL 6337.</title>
        <authorList>
            <consortium name="The Broad Institute Genome Sequencing Platform"/>
            <person name="Russ C."/>
            <person name="Cuomo C."/>
            <person name="Burger G."/>
            <person name="Gray M.W."/>
            <person name="Holland P.W.H."/>
            <person name="King N."/>
            <person name="Lang F.B.F."/>
            <person name="Roger A.J."/>
            <person name="Ruiz-Trillo I."/>
            <person name="Young S.K."/>
            <person name="Zeng Q."/>
            <person name="Gargeya S."/>
            <person name="Alvarado L."/>
            <person name="Berlin A."/>
            <person name="Chapman S.B."/>
            <person name="Chen Z."/>
            <person name="Freedman E."/>
            <person name="Gellesch M."/>
            <person name="Goldberg J."/>
            <person name="Griggs A."/>
            <person name="Gujja S."/>
            <person name="Heilman E."/>
            <person name="Heiman D."/>
            <person name="Howarth C."/>
            <person name="Mehta T."/>
            <person name="Neiman D."/>
            <person name="Pearson M."/>
            <person name="Roberts A."/>
            <person name="Saif S."/>
            <person name="Shea T."/>
            <person name="Shenoy N."/>
            <person name="Sisk P."/>
            <person name="Stolte C."/>
            <person name="Sykes S."/>
            <person name="White J."/>
            <person name="Yandava C."/>
            <person name="Haas B."/>
            <person name="Nusbaum C."/>
            <person name="Birren B."/>
        </authorList>
    </citation>
    <scope>NUCLEOTIDE SEQUENCE [LARGE SCALE GENOMIC DNA]</scope>
    <source>
        <strain evidence="4 5">NRRL 6337</strain>
    </source>
</reference>
<feature type="compositionally biased region" description="Polar residues" evidence="1">
    <location>
        <begin position="95"/>
        <end position="112"/>
    </location>
</feature>
<evidence type="ECO:0000256" key="1">
    <source>
        <dbReference type="SAM" id="MobiDB-lite"/>
    </source>
</evidence>
<feature type="compositionally biased region" description="Basic and acidic residues" evidence="1">
    <location>
        <begin position="201"/>
        <end position="213"/>
    </location>
</feature>
<feature type="transmembrane region" description="Helical" evidence="2">
    <location>
        <begin position="692"/>
        <end position="714"/>
    </location>
</feature>
<feature type="compositionally biased region" description="Low complexity" evidence="1">
    <location>
        <begin position="176"/>
        <end position="191"/>
    </location>
</feature>
<feature type="compositionally biased region" description="Basic and acidic residues" evidence="1">
    <location>
        <begin position="874"/>
        <end position="898"/>
    </location>
</feature>
<dbReference type="InterPro" id="IPR053001">
    <property type="entry name" value="MNNG_permease-like"/>
</dbReference>
<feature type="transmembrane region" description="Helical" evidence="2">
    <location>
        <begin position="749"/>
        <end position="767"/>
    </location>
</feature>
<feature type="compositionally biased region" description="Polar residues" evidence="1">
    <location>
        <begin position="58"/>
        <end position="69"/>
    </location>
</feature>
<dbReference type="GO" id="GO:0016020">
    <property type="term" value="C:membrane"/>
    <property type="evidence" value="ECO:0007669"/>
    <property type="project" value="TreeGrafter"/>
</dbReference>
<sequence>MSPSNSKRSAYARPNHIANPFEDDSNKNNIVIVNSDIMILPGQHESQTEEEYDDNDDTSSSGAQSSHDNPSPHPLSSKSSHHAPEGTVMFRPVSRPNTGISETAPVSHSASGVRQLHAPSDLRQQDLEMKERALTKSRVPTATIAATIARTSSSSQDGRAVRTSPLTSPTRTKHTINSINNNSKNNNISSNTHLNPISNHEQGRHINGTEKSDSSIPATNMRELINNRQLGHDQGGTTTSASASATLGAGALNDERGRSSRQENSHPTRAQGRTRHGNSARSCDIGNSNTNFDNIANNNKSSKYNPHGSLISQHNLPPSTTIKPLSFFGRFSKQTESRKKRDSLQLLQQTQPRPLTQPGSTTPSEMNSTTGSKNELVLDHHLKNEKVHEKRGLGPRATAGLCLHGQRSRKRGVPGKDGEEPETDMFNFVDIMLNMPEEPTWRLVIIKLLKVLAVMTISYFTLMALYFAAEFQSDDHMKNFEVLVVDLDFGMVGAQYSNFANILSNQTSQLHWVVQPKDRFQTFDQVKAQVESGAYWGAVVIMPNTSSTLNKMLSTPLKDFDPSGAFAFIYDGGRDPLVVKPYIVANMYTSFLQFSKLFNPMWIRFSIGLYTQQGVNITNLYDAPQVLGTPVAFTEYDLHPTTASIITSATSVAYIWIFLVAGGSTYLVANMIQPLTKHSSVPRTMMSLLFPLLLFLATLSMAYSILLLSFGVPFKDGASQFLSLFGGMLLLQLAVSSMVLFLIFLIPVVYIPTITITFVILNVIAVFNPVELMPKFYRWVYAMPFLNAVQIARYVLMGSYNRLHFNLPILGVWILVPWVMLPFAIARQKRLAREGMLRALEEEQFQLQQLRLHQLQLKDSVISAVEEDGDSNEETVRQDRAKLRKAKREESTRSRSQDIARAGRRVPRQSATLARGRHDIVHAPSDEDDDVSEGDFRGHHQDSAHHTSHPNTTSIHQELPNVPYLHFYQPPSTAMATPAPTAPYVLPPFHQNANSTSPSPMNVSLTAPTQSQVFNTRSSHSNRVDVPARNSISRCQQRYSSYADDSIPDEVK</sequence>
<dbReference type="EMBL" id="KN042429">
    <property type="protein sequence ID" value="KFH63175.1"/>
    <property type="molecule type" value="Genomic_DNA"/>
</dbReference>
<feature type="compositionally biased region" description="Basic and acidic residues" evidence="1">
    <location>
        <begin position="334"/>
        <end position="343"/>
    </location>
</feature>
<name>A0A086TMJ8_9FUNG</name>
<feature type="region of interest" description="Disordered" evidence="1">
    <location>
        <begin position="334"/>
        <end position="372"/>
    </location>
</feature>
<protein>
    <recommendedName>
        <fullName evidence="3">DUF3533 domain-containing protein</fullName>
    </recommendedName>
</protein>
<feature type="transmembrane region" description="Helical" evidence="2">
    <location>
        <begin position="803"/>
        <end position="826"/>
    </location>
</feature>
<feature type="compositionally biased region" description="Basic and acidic residues" evidence="1">
    <location>
        <begin position="916"/>
        <end position="925"/>
    </location>
</feature>
<dbReference type="Pfam" id="PF12051">
    <property type="entry name" value="DUF3533"/>
    <property type="match status" value="1"/>
</dbReference>
<feature type="transmembrane region" description="Helical" evidence="2">
    <location>
        <begin position="721"/>
        <end position="743"/>
    </location>
</feature>
<feature type="compositionally biased region" description="Polar residues" evidence="1">
    <location>
        <begin position="1030"/>
        <end position="1040"/>
    </location>
</feature>
<dbReference type="Proteomes" id="UP000243308">
    <property type="component" value="Unassembled WGS sequence"/>
</dbReference>
<feature type="region of interest" description="Disordered" evidence="1">
    <location>
        <begin position="230"/>
        <end position="321"/>
    </location>
</feature>
<evidence type="ECO:0000256" key="2">
    <source>
        <dbReference type="SAM" id="Phobius"/>
    </source>
</evidence>
<feature type="compositionally biased region" description="Polar residues" evidence="1">
    <location>
        <begin position="279"/>
        <end position="321"/>
    </location>
</feature>
<proteinExistence type="predicted"/>
<dbReference type="InterPro" id="IPR022703">
    <property type="entry name" value="DUF3533"/>
</dbReference>
<evidence type="ECO:0000313" key="4">
    <source>
        <dbReference type="EMBL" id="KFH63175.1"/>
    </source>
</evidence>
<feature type="compositionally biased region" description="Basic and acidic residues" evidence="1">
    <location>
        <begin position="934"/>
        <end position="945"/>
    </location>
</feature>
<dbReference type="AlphaFoldDB" id="A0A086TMJ8"/>
<evidence type="ECO:0000313" key="5">
    <source>
        <dbReference type="Proteomes" id="UP000243308"/>
    </source>
</evidence>
<dbReference type="OrthoDB" id="2140105at2759"/>
<feature type="transmembrane region" description="Helical" evidence="2">
    <location>
        <begin position="652"/>
        <end position="672"/>
    </location>
</feature>
<feature type="compositionally biased region" description="Polar residues" evidence="1">
    <location>
        <begin position="359"/>
        <end position="372"/>
    </location>
</feature>
<accession>A0A086TMJ8</accession>
<feature type="compositionally biased region" description="Low complexity" evidence="1">
    <location>
        <begin position="344"/>
        <end position="358"/>
    </location>
</feature>
<gene>
    <name evidence="4" type="ORF">MVEG_11210</name>
</gene>
<keyword evidence="5" id="KW-1185">Reference proteome</keyword>
<dbReference type="PANTHER" id="PTHR34814">
    <property type="entry name" value="NITROSOGUANIDINE RESISTANCE PROTEIN SNG1"/>
    <property type="match status" value="1"/>
</dbReference>
<feature type="region of interest" description="Disordered" evidence="1">
    <location>
        <begin position="1"/>
        <end position="123"/>
    </location>
</feature>
<feature type="compositionally biased region" description="Basic and acidic residues" evidence="1">
    <location>
        <begin position="253"/>
        <end position="266"/>
    </location>
</feature>
<feature type="region of interest" description="Disordered" evidence="1">
    <location>
        <begin position="866"/>
        <end position="956"/>
    </location>
</feature>
<keyword evidence="2" id="KW-0472">Membrane</keyword>
<feature type="region of interest" description="Disordered" evidence="1">
    <location>
        <begin position="1014"/>
        <end position="1052"/>
    </location>
</feature>
<organism evidence="4 5">
    <name type="scientific">Podila verticillata NRRL 6337</name>
    <dbReference type="NCBI Taxonomy" id="1069443"/>
    <lineage>
        <taxon>Eukaryota</taxon>
        <taxon>Fungi</taxon>
        <taxon>Fungi incertae sedis</taxon>
        <taxon>Mucoromycota</taxon>
        <taxon>Mortierellomycotina</taxon>
        <taxon>Mortierellomycetes</taxon>
        <taxon>Mortierellales</taxon>
        <taxon>Mortierellaceae</taxon>
        <taxon>Podila</taxon>
    </lineage>
</organism>
<feature type="compositionally biased region" description="Low complexity" evidence="1">
    <location>
        <begin position="235"/>
        <end position="252"/>
    </location>
</feature>
<feature type="transmembrane region" description="Helical" evidence="2">
    <location>
        <begin position="448"/>
        <end position="469"/>
    </location>
</feature>
<feature type="region of interest" description="Disordered" evidence="1">
    <location>
        <begin position="149"/>
        <end position="218"/>
    </location>
</feature>
<keyword evidence="2" id="KW-0812">Transmembrane</keyword>
<evidence type="ECO:0000259" key="3">
    <source>
        <dbReference type="Pfam" id="PF12051"/>
    </source>
</evidence>
<feature type="domain" description="DUF3533" evidence="3">
    <location>
        <begin position="454"/>
        <end position="818"/>
    </location>
</feature>